<comment type="caution">
    <text evidence="2">The sequence shown here is derived from an EMBL/GenBank/DDBJ whole genome shotgun (WGS) entry which is preliminary data.</text>
</comment>
<evidence type="ECO:0000256" key="1">
    <source>
        <dbReference type="SAM" id="Phobius"/>
    </source>
</evidence>
<keyword evidence="1" id="KW-0472">Membrane</keyword>
<evidence type="ECO:0000313" key="3">
    <source>
        <dbReference type="Proteomes" id="UP001172102"/>
    </source>
</evidence>
<organism evidence="2 3">
    <name type="scientific">Lasiosphaeris hirsuta</name>
    <dbReference type="NCBI Taxonomy" id="260670"/>
    <lineage>
        <taxon>Eukaryota</taxon>
        <taxon>Fungi</taxon>
        <taxon>Dikarya</taxon>
        <taxon>Ascomycota</taxon>
        <taxon>Pezizomycotina</taxon>
        <taxon>Sordariomycetes</taxon>
        <taxon>Sordariomycetidae</taxon>
        <taxon>Sordariales</taxon>
        <taxon>Lasiosphaeriaceae</taxon>
        <taxon>Lasiosphaeris</taxon>
    </lineage>
</organism>
<sequence>MHTAVMSFEHRDWTDNIAISSTHFRDSNFTVAIIYGCSDELKDGQPSVMDNIESLLARSPEVKGHPLLLPGLFAELQRDRTEDLVVCSAQSELEHLMFELKLTQKSEPSDWDVNHRLGELDWFMFRRLGGIRLKMMDIEEEARVNDWDVFKKNTKRFKVRFEELCNELDAFMVRCRRGFEEATFARELREVEVSRQEAGTASRQTRINTAIAFVAMLYLPITLVATIFAMPVFDFKNHWTDARLRYAPSDGPNPNSSNSSQAQQTPEAPVVSGYFWWYLIASVSLTVLTVSLWSWYTRVLDPLKDANERAAVVKKRGSRNSISRASGGNVHTTPSWNPLARYGIRQDIIISNLV</sequence>
<gene>
    <name evidence="2" type="ORF">B0H67DRAFT_669833</name>
</gene>
<keyword evidence="1" id="KW-0812">Transmembrane</keyword>
<dbReference type="AlphaFoldDB" id="A0AA40DSU5"/>
<protein>
    <submittedName>
        <fullName evidence="2">Uncharacterized protein</fullName>
    </submittedName>
</protein>
<keyword evidence="1" id="KW-1133">Transmembrane helix</keyword>
<dbReference type="Gene3D" id="1.20.58.340">
    <property type="entry name" value="Magnesium transport protein CorA, transmembrane region"/>
    <property type="match status" value="1"/>
</dbReference>
<name>A0AA40DSU5_9PEZI</name>
<evidence type="ECO:0000313" key="2">
    <source>
        <dbReference type="EMBL" id="KAK0712057.1"/>
    </source>
</evidence>
<feature type="transmembrane region" description="Helical" evidence="1">
    <location>
        <begin position="275"/>
        <end position="296"/>
    </location>
</feature>
<reference evidence="2" key="1">
    <citation type="submission" date="2023-06" db="EMBL/GenBank/DDBJ databases">
        <title>Genome-scale phylogeny and comparative genomics of the fungal order Sordariales.</title>
        <authorList>
            <consortium name="Lawrence Berkeley National Laboratory"/>
            <person name="Hensen N."/>
            <person name="Bonometti L."/>
            <person name="Westerberg I."/>
            <person name="Brannstrom I.O."/>
            <person name="Guillou S."/>
            <person name="Cros-Aarteil S."/>
            <person name="Calhoun S."/>
            <person name="Haridas S."/>
            <person name="Kuo A."/>
            <person name="Mondo S."/>
            <person name="Pangilinan J."/>
            <person name="Riley R."/>
            <person name="Labutti K."/>
            <person name="Andreopoulos B."/>
            <person name="Lipzen A."/>
            <person name="Chen C."/>
            <person name="Yanf M."/>
            <person name="Daum C."/>
            <person name="Ng V."/>
            <person name="Clum A."/>
            <person name="Steindorff A."/>
            <person name="Ohm R."/>
            <person name="Martin F."/>
            <person name="Silar P."/>
            <person name="Natvig D."/>
            <person name="Lalanne C."/>
            <person name="Gautier V."/>
            <person name="Ament-Velasquez S.L."/>
            <person name="Kruys A."/>
            <person name="Hutchinson M.I."/>
            <person name="Powell A.J."/>
            <person name="Barry K."/>
            <person name="Miller A.N."/>
            <person name="Grigoriev I.V."/>
            <person name="Debuchy R."/>
            <person name="Gladieux P."/>
            <person name="Thoren M.H."/>
            <person name="Johannesson H."/>
        </authorList>
    </citation>
    <scope>NUCLEOTIDE SEQUENCE</scope>
    <source>
        <strain evidence="2">SMH4607-1</strain>
    </source>
</reference>
<feature type="transmembrane region" description="Helical" evidence="1">
    <location>
        <begin position="210"/>
        <end position="233"/>
    </location>
</feature>
<keyword evidence="3" id="KW-1185">Reference proteome</keyword>
<proteinExistence type="predicted"/>
<dbReference type="EMBL" id="JAUKUA010000005">
    <property type="protein sequence ID" value="KAK0712057.1"/>
    <property type="molecule type" value="Genomic_DNA"/>
</dbReference>
<dbReference type="Proteomes" id="UP001172102">
    <property type="component" value="Unassembled WGS sequence"/>
</dbReference>
<accession>A0AA40DSU5</accession>